<feature type="transmembrane region" description="Helical" evidence="5">
    <location>
        <begin position="288"/>
        <end position="310"/>
    </location>
</feature>
<feature type="transmembrane region" description="Helical" evidence="5">
    <location>
        <begin position="50"/>
        <end position="68"/>
    </location>
</feature>
<dbReference type="Proteomes" id="UP000001940">
    <property type="component" value="Chromosome V"/>
</dbReference>
<feature type="domain" description="G-protein coupled receptors family 1 profile" evidence="6">
    <location>
        <begin position="30"/>
        <end position="311"/>
    </location>
</feature>
<dbReference type="Pfam" id="PF10324">
    <property type="entry name" value="7TM_GPCR_Srw"/>
    <property type="match status" value="1"/>
</dbReference>
<evidence type="ECO:0000313" key="8">
    <source>
        <dbReference type="Proteomes" id="UP000001940"/>
    </source>
</evidence>
<protein>
    <submittedName>
        <fullName evidence="7">G-protein coupled receptors family 1 profile domain-containing protein</fullName>
    </submittedName>
</protein>
<dbReference type="InterPro" id="IPR017452">
    <property type="entry name" value="GPCR_Rhodpsn_7TM"/>
</dbReference>
<evidence type="ECO:0000313" key="7">
    <source>
        <dbReference type="EMBL" id="CAB05641.2"/>
    </source>
</evidence>
<evidence type="ECO:0000256" key="1">
    <source>
        <dbReference type="ARBA" id="ARBA00004370"/>
    </source>
</evidence>
<dbReference type="OMA" id="FERIYLY"/>
<dbReference type="PROSITE" id="PS50262">
    <property type="entry name" value="G_PROTEIN_RECEP_F1_2"/>
    <property type="match status" value="1"/>
</dbReference>
<dbReference type="PaxDb" id="6239-W06G6.6"/>
<dbReference type="Gene3D" id="1.20.1070.10">
    <property type="entry name" value="Rhodopsin 7-helix transmembrane proteins"/>
    <property type="match status" value="1"/>
</dbReference>
<keyword evidence="3 5" id="KW-1133">Transmembrane helix</keyword>
<reference evidence="7 8" key="1">
    <citation type="journal article" date="1998" name="Science">
        <title>Genome sequence of the nematode C. elegans: a platform for investigating biology.</title>
        <authorList>
            <consortium name="The C. elegans sequencing consortium"/>
            <person name="Sulson J.E."/>
            <person name="Waterston R."/>
        </authorList>
    </citation>
    <scope>NUCLEOTIDE SEQUENCE [LARGE SCALE GENOMIC DNA]</scope>
    <source>
        <strain evidence="7 8">Bristol N2</strain>
    </source>
</reference>
<evidence type="ECO:0000256" key="3">
    <source>
        <dbReference type="ARBA" id="ARBA00022989"/>
    </source>
</evidence>
<sequence>MNEELLNLFEQIARLVLDIQFLVSIVGFILTLPHLFILTRKSMRTSSTNSIMTGIAIIDLVVLLQVILERGLWFLTHDSPCINLHSFIFEMFFWIGDFLRDTGERASFWMGVFLVLVRLLITKIPESTERLSSYAFGYLIFILMLTVHSLISYSYYREYHLEDSTWLPGEECTEYPEGYIEKGYIRNVQDQDNYSAIIEDYKFNDGMSKILISILYPVLAIFLIFDIRKSARIASAAHSEKNAKERYHSGRMILLMTIFYTITSAPGGISDFIQIYCQVPTHSIMTIIIAYGSIFLSALFCLNSASHCLINFSMSTNYRKAAKMVFFANRKQMNTSVLPINF</sequence>
<feature type="transmembrane region" description="Helical" evidence="5">
    <location>
        <begin position="136"/>
        <end position="156"/>
    </location>
</feature>
<dbReference type="AlphaFoldDB" id="Q9XU61"/>
<dbReference type="FunCoup" id="Q9XU61">
    <property type="interactions" value="1"/>
</dbReference>
<comment type="subcellular location">
    <subcellularLocation>
        <location evidence="1">Membrane</location>
    </subcellularLocation>
</comment>
<dbReference type="CTD" id="189256"/>
<organism evidence="7 8">
    <name type="scientific">Caenorhabditis elegans</name>
    <dbReference type="NCBI Taxonomy" id="6239"/>
    <lineage>
        <taxon>Eukaryota</taxon>
        <taxon>Metazoa</taxon>
        <taxon>Ecdysozoa</taxon>
        <taxon>Nematoda</taxon>
        <taxon>Chromadorea</taxon>
        <taxon>Rhabditida</taxon>
        <taxon>Rhabditina</taxon>
        <taxon>Rhabditomorpha</taxon>
        <taxon>Rhabditoidea</taxon>
        <taxon>Rhabditidae</taxon>
        <taxon>Peloderinae</taxon>
        <taxon>Caenorhabditis</taxon>
    </lineage>
</organism>
<evidence type="ECO:0000259" key="6">
    <source>
        <dbReference type="PROSITE" id="PS50262"/>
    </source>
</evidence>
<dbReference type="GO" id="GO:0008528">
    <property type="term" value="F:G protein-coupled peptide receptor activity"/>
    <property type="evidence" value="ECO:0007669"/>
    <property type="project" value="InterPro"/>
</dbReference>
<dbReference type="eggNOG" id="ENOG502TFSR">
    <property type="taxonomic scope" value="Eukaryota"/>
</dbReference>
<feature type="transmembrane region" description="Helical" evidence="5">
    <location>
        <begin position="106"/>
        <end position="124"/>
    </location>
</feature>
<dbReference type="GO" id="GO:0016020">
    <property type="term" value="C:membrane"/>
    <property type="evidence" value="ECO:0007669"/>
    <property type="project" value="UniProtKB-SubCell"/>
</dbReference>
<dbReference type="UCSC" id="W06G6.6">
    <property type="organism name" value="c. elegans"/>
</dbReference>
<proteinExistence type="predicted"/>
<name>Q9XU61_CAEEL</name>
<accession>Q9XU61</accession>
<keyword evidence="2 5" id="KW-0812">Transmembrane</keyword>
<feature type="transmembrane region" description="Helical" evidence="5">
    <location>
        <begin position="210"/>
        <end position="231"/>
    </location>
</feature>
<keyword evidence="8" id="KW-1185">Reference proteome</keyword>
<feature type="transmembrane region" description="Helical" evidence="5">
    <location>
        <begin position="252"/>
        <end position="276"/>
    </location>
</feature>
<dbReference type="PhylomeDB" id="Q9XU61"/>
<dbReference type="HOGENOM" id="CLU_043715_0_2_1"/>
<feature type="transmembrane region" description="Helical" evidence="5">
    <location>
        <begin position="12"/>
        <end position="38"/>
    </location>
</feature>
<dbReference type="InParanoid" id="Q9XU61"/>
<evidence type="ECO:0000256" key="2">
    <source>
        <dbReference type="ARBA" id="ARBA00022692"/>
    </source>
</evidence>
<dbReference type="EMBL" id="BX284605">
    <property type="protein sequence ID" value="CAB05641.2"/>
    <property type="molecule type" value="Genomic_DNA"/>
</dbReference>
<evidence type="ECO:0000313" key="9">
    <source>
        <dbReference type="WormBase" id="W06G6.6"/>
    </source>
</evidence>
<dbReference type="GeneID" id="189256"/>
<dbReference type="OrthoDB" id="5917548at2759"/>
<dbReference type="SUPFAM" id="SSF81321">
    <property type="entry name" value="Family A G protein-coupled receptor-like"/>
    <property type="match status" value="1"/>
</dbReference>
<dbReference type="WormBase" id="W06G6.6">
    <property type="protein sequence ID" value="CE41942"/>
    <property type="gene ID" value="WBGene00005823"/>
    <property type="gene designation" value="srw-76"/>
</dbReference>
<evidence type="ECO:0000256" key="5">
    <source>
        <dbReference type="SAM" id="Phobius"/>
    </source>
</evidence>
<gene>
    <name evidence="7 9" type="primary">srw-76</name>
    <name evidence="7" type="ORF">CELE_W06G6.6</name>
    <name evidence="9" type="ORF">W06G6.6</name>
</gene>
<dbReference type="SMR" id="Q9XU61"/>
<dbReference type="RefSeq" id="NP_507209.2">
    <property type="nucleotide sequence ID" value="NM_074808.2"/>
</dbReference>
<evidence type="ECO:0000256" key="4">
    <source>
        <dbReference type="ARBA" id="ARBA00023136"/>
    </source>
</evidence>
<dbReference type="STRING" id="6239.W06G6.6.1"/>
<keyword evidence="4 5" id="KW-0472">Membrane</keyword>
<dbReference type="KEGG" id="cel:CELE_W06G6.6"/>
<dbReference type="InterPro" id="IPR019427">
    <property type="entry name" value="7TM_GPCR_serpentine_rcpt_Srw"/>
</dbReference>
<dbReference type="AGR" id="WB:WBGene00005823"/>
<keyword evidence="7" id="KW-0675">Receptor</keyword>
<dbReference type="PANTHER" id="PTHR47088:SF1">
    <property type="entry name" value="G-PROTEIN COUPLED RECEPTORS FAMILY 1 PROFILE DOMAIN-CONTAINING PROTEIN-RELATED"/>
    <property type="match status" value="1"/>
</dbReference>
<dbReference type="PANTHER" id="PTHR47088">
    <property type="entry name" value="SERPENTINE RECEPTOR, CLASS W"/>
    <property type="match status" value="1"/>
</dbReference>